<dbReference type="Proteomes" id="UP001500689">
    <property type="component" value="Unassembled WGS sequence"/>
</dbReference>
<sequence length="200" mass="22586">MSLREQKKLETRRTISNVATRLFIDRGFEQVTIADVAEAARVAKMTVTNHFGRKEDLVFDIRNDFVDWPTNLVSGAPSKPALVAVRDGFLAELDERSALLGFAELPFVRMVRQSETLQSALTEMHLDRERQLVAEILDRNPRQEMLSRAAGAHLTSVLRLLFEDVWDLTWADVPEDDLVARVRDSANLAFGQLEPALGKL</sequence>
<dbReference type="InterPro" id="IPR009057">
    <property type="entry name" value="Homeodomain-like_sf"/>
</dbReference>
<evidence type="ECO:0000259" key="5">
    <source>
        <dbReference type="PROSITE" id="PS50977"/>
    </source>
</evidence>
<dbReference type="RefSeq" id="WP_344857727.1">
    <property type="nucleotide sequence ID" value="NZ_BAAAZN010000003.1"/>
</dbReference>
<dbReference type="InterPro" id="IPR001647">
    <property type="entry name" value="HTH_TetR"/>
</dbReference>
<comment type="caution">
    <text evidence="6">The sequence shown here is derived from an EMBL/GenBank/DDBJ whole genome shotgun (WGS) entry which is preliminary data.</text>
</comment>
<keyword evidence="3" id="KW-0804">Transcription</keyword>
<feature type="DNA-binding region" description="H-T-H motif" evidence="4">
    <location>
        <begin position="32"/>
        <end position="51"/>
    </location>
</feature>
<proteinExistence type="predicted"/>
<accession>A0ABP6VLL1</accession>
<dbReference type="SUPFAM" id="SSF46689">
    <property type="entry name" value="Homeodomain-like"/>
    <property type="match status" value="1"/>
</dbReference>
<evidence type="ECO:0000256" key="1">
    <source>
        <dbReference type="ARBA" id="ARBA00023015"/>
    </source>
</evidence>
<keyword evidence="7" id="KW-1185">Reference proteome</keyword>
<dbReference type="InterPro" id="IPR050109">
    <property type="entry name" value="HTH-type_TetR-like_transc_reg"/>
</dbReference>
<dbReference type="PANTHER" id="PTHR30055:SF234">
    <property type="entry name" value="HTH-TYPE TRANSCRIPTIONAL REGULATOR BETI"/>
    <property type="match status" value="1"/>
</dbReference>
<dbReference type="PRINTS" id="PR00455">
    <property type="entry name" value="HTHTETR"/>
</dbReference>
<evidence type="ECO:0000256" key="2">
    <source>
        <dbReference type="ARBA" id="ARBA00023125"/>
    </source>
</evidence>
<keyword evidence="2 4" id="KW-0238">DNA-binding</keyword>
<gene>
    <name evidence="6" type="ORF">GCM10022222_19610</name>
</gene>
<dbReference type="Pfam" id="PF00440">
    <property type="entry name" value="TetR_N"/>
    <property type="match status" value="1"/>
</dbReference>
<evidence type="ECO:0000256" key="4">
    <source>
        <dbReference type="PROSITE-ProRule" id="PRU00335"/>
    </source>
</evidence>
<protein>
    <submittedName>
        <fullName evidence="6">TetR/AcrR family transcriptional regulator</fullName>
    </submittedName>
</protein>
<evidence type="ECO:0000313" key="6">
    <source>
        <dbReference type="EMBL" id="GAA3536016.1"/>
    </source>
</evidence>
<dbReference type="Gene3D" id="1.10.357.10">
    <property type="entry name" value="Tetracycline Repressor, domain 2"/>
    <property type="match status" value="1"/>
</dbReference>
<dbReference type="PROSITE" id="PS50977">
    <property type="entry name" value="HTH_TETR_2"/>
    <property type="match status" value="1"/>
</dbReference>
<dbReference type="EMBL" id="BAAAZN010000003">
    <property type="protein sequence ID" value="GAA3536016.1"/>
    <property type="molecule type" value="Genomic_DNA"/>
</dbReference>
<dbReference type="PANTHER" id="PTHR30055">
    <property type="entry name" value="HTH-TYPE TRANSCRIPTIONAL REGULATOR RUTR"/>
    <property type="match status" value="1"/>
</dbReference>
<reference evidence="7" key="1">
    <citation type="journal article" date="2019" name="Int. J. Syst. Evol. Microbiol.">
        <title>The Global Catalogue of Microorganisms (GCM) 10K type strain sequencing project: providing services to taxonomists for standard genome sequencing and annotation.</title>
        <authorList>
            <consortium name="The Broad Institute Genomics Platform"/>
            <consortium name="The Broad Institute Genome Sequencing Center for Infectious Disease"/>
            <person name="Wu L."/>
            <person name="Ma J."/>
        </authorList>
    </citation>
    <scope>NUCLEOTIDE SEQUENCE [LARGE SCALE GENOMIC DNA]</scope>
    <source>
        <strain evidence="7">JCM 16898</strain>
    </source>
</reference>
<organism evidence="6 7">
    <name type="scientific">Amycolatopsis ultiminotia</name>
    <dbReference type="NCBI Taxonomy" id="543629"/>
    <lineage>
        <taxon>Bacteria</taxon>
        <taxon>Bacillati</taxon>
        <taxon>Actinomycetota</taxon>
        <taxon>Actinomycetes</taxon>
        <taxon>Pseudonocardiales</taxon>
        <taxon>Pseudonocardiaceae</taxon>
        <taxon>Amycolatopsis</taxon>
    </lineage>
</organism>
<name>A0ABP6VLL1_9PSEU</name>
<feature type="domain" description="HTH tetR-type" evidence="5">
    <location>
        <begin position="9"/>
        <end position="69"/>
    </location>
</feature>
<keyword evidence="1" id="KW-0805">Transcription regulation</keyword>
<evidence type="ECO:0000256" key="3">
    <source>
        <dbReference type="ARBA" id="ARBA00023163"/>
    </source>
</evidence>
<evidence type="ECO:0000313" key="7">
    <source>
        <dbReference type="Proteomes" id="UP001500689"/>
    </source>
</evidence>